<accession>A0A0P8W3R7</accession>
<evidence type="ECO:0000313" key="2">
    <source>
        <dbReference type="EMBL" id="KPU42234.1"/>
    </source>
</evidence>
<dbReference type="RefSeq" id="WP_160317277.1">
    <property type="nucleotide sequence ID" value="NZ_LKET01000068.1"/>
</dbReference>
<gene>
    <name evidence="1" type="ORF">OXPF_40140</name>
    <name evidence="2" type="ORF">OXPF_40180</name>
</gene>
<evidence type="ECO:0000313" key="3">
    <source>
        <dbReference type="Proteomes" id="UP000050326"/>
    </source>
</evidence>
<proteinExistence type="predicted"/>
<reference evidence="2 3" key="1">
    <citation type="submission" date="2015-09" db="EMBL/GenBank/DDBJ databases">
        <title>Genome sequence of Oxobacter pfennigii DSM 3222.</title>
        <authorList>
            <person name="Poehlein A."/>
            <person name="Bengelsdorf F.R."/>
            <person name="Schiel-Bengelsdorf B."/>
            <person name="Duerre P."/>
            <person name="Daniel R."/>
        </authorList>
    </citation>
    <scope>NUCLEOTIDE SEQUENCE [LARGE SCALE GENOMIC DNA]</scope>
    <source>
        <strain evidence="2 3">DSM 3222</strain>
    </source>
</reference>
<keyword evidence="3" id="KW-1185">Reference proteome</keyword>
<sequence length="46" mass="5338">MKTIRVPKFVKPIYSGKDKLNELIQKYIVIKISALTTTIKNKFKKA</sequence>
<name>A0A0P8W3R7_9CLOT</name>
<protein>
    <submittedName>
        <fullName evidence="2">Uncharacterized protein</fullName>
    </submittedName>
</protein>
<dbReference type="EMBL" id="LKET01000068">
    <property type="protein sequence ID" value="KPU42234.1"/>
    <property type="molecule type" value="Genomic_DNA"/>
</dbReference>
<dbReference type="EMBL" id="LKET01000068">
    <property type="protein sequence ID" value="KPU42230.1"/>
    <property type="molecule type" value="Genomic_DNA"/>
</dbReference>
<comment type="caution">
    <text evidence="2">The sequence shown here is derived from an EMBL/GenBank/DDBJ whole genome shotgun (WGS) entry which is preliminary data.</text>
</comment>
<dbReference type="Proteomes" id="UP000050326">
    <property type="component" value="Unassembled WGS sequence"/>
</dbReference>
<organism evidence="2 3">
    <name type="scientific">Oxobacter pfennigii</name>
    <dbReference type="NCBI Taxonomy" id="36849"/>
    <lineage>
        <taxon>Bacteria</taxon>
        <taxon>Bacillati</taxon>
        <taxon>Bacillota</taxon>
        <taxon>Clostridia</taxon>
        <taxon>Eubacteriales</taxon>
        <taxon>Clostridiaceae</taxon>
        <taxon>Oxobacter</taxon>
    </lineage>
</organism>
<dbReference type="AlphaFoldDB" id="A0A0P8W3R7"/>
<evidence type="ECO:0000313" key="1">
    <source>
        <dbReference type="EMBL" id="KPU42230.1"/>
    </source>
</evidence>
<dbReference type="STRING" id="36849.OXPF_40140"/>